<dbReference type="AlphaFoldDB" id="A0A9D3Y0C1"/>
<accession>A0A9D3Y0C1</accession>
<reference evidence="1" key="1">
    <citation type="journal article" date="2019" name="bioRxiv">
        <title>The Genome of the Zebra Mussel, Dreissena polymorpha: A Resource for Invasive Species Research.</title>
        <authorList>
            <person name="McCartney M.A."/>
            <person name="Auch B."/>
            <person name="Kono T."/>
            <person name="Mallez S."/>
            <person name="Zhang Y."/>
            <person name="Obille A."/>
            <person name="Becker A."/>
            <person name="Abrahante J.E."/>
            <person name="Garbe J."/>
            <person name="Badalamenti J.P."/>
            <person name="Herman A."/>
            <person name="Mangelson H."/>
            <person name="Liachko I."/>
            <person name="Sullivan S."/>
            <person name="Sone E.D."/>
            <person name="Koren S."/>
            <person name="Silverstein K.A.T."/>
            <person name="Beckman K.B."/>
            <person name="Gohl D.M."/>
        </authorList>
    </citation>
    <scope>NUCLEOTIDE SEQUENCE</scope>
    <source>
        <strain evidence="1">Duluth1</strain>
        <tissue evidence="1">Whole animal</tissue>
    </source>
</reference>
<dbReference type="Proteomes" id="UP000828390">
    <property type="component" value="Unassembled WGS sequence"/>
</dbReference>
<proteinExistence type="predicted"/>
<reference evidence="1" key="2">
    <citation type="submission" date="2020-11" db="EMBL/GenBank/DDBJ databases">
        <authorList>
            <person name="McCartney M.A."/>
            <person name="Auch B."/>
            <person name="Kono T."/>
            <person name="Mallez S."/>
            <person name="Becker A."/>
            <person name="Gohl D.M."/>
            <person name="Silverstein K.A.T."/>
            <person name="Koren S."/>
            <person name="Bechman K.B."/>
            <person name="Herman A."/>
            <person name="Abrahante J.E."/>
            <person name="Garbe J."/>
        </authorList>
    </citation>
    <scope>NUCLEOTIDE SEQUENCE</scope>
    <source>
        <strain evidence="1">Duluth1</strain>
        <tissue evidence="1">Whole animal</tissue>
    </source>
</reference>
<name>A0A9D3Y0C1_DREPO</name>
<evidence type="ECO:0008006" key="3">
    <source>
        <dbReference type="Google" id="ProtNLM"/>
    </source>
</evidence>
<gene>
    <name evidence="1" type="ORF">DPMN_193511</name>
</gene>
<keyword evidence="2" id="KW-1185">Reference proteome</keyword>
<organism evidence="1 2">
    <name type="scientific">Dreissena polymorpha</name>
    <name type="common">Zebra mussel</name>
    <name type="synonym">Mytilus polymorpha</name>
    <dbReference type="NCBI Taxonomy" id="45954"/>
    <lineage>
        <taxon>Eukaryota</taxon>
        <taxon>Metazoa</taxon>
        <taxon>Spiralia</taxon>
        <taxon>Lophotrochozoa</taxon>
        <taxon>Mollusca</taxon>
        <taxon>Bivalvia</taxon>
        <taxon>Autobranchia</taxon>
        <taxon>Heteroconchia</taxon>
        <taxon>Euheterodonta</taxon>
        <taxon>Imparidentia</taxon>
        <taxon>Neoheterodontei</taxon>
        <taxon>Myida</taxon>
        <taxon>Dreissenoidea</taxon>
        <taxon>Dreissenidae</taxon>
        <taxon>Dreissena</taxon>
    </lineage>
</organism>
<dbReference type="EMBL" id="JAIWYP010000102">
    <property type="protein sequence ID" value="KAH3689686.1"/>
    <property type="molecule type" value="Genomic_DNA"/>
</dbReference>
<evidence type="ECO:0000313" key="1">
    <source>
        <dbReference type="EMBL" id="KAH3689686.1"/>
    </source>
</evidence>
<sequence length="87" mass="9932">MLLTTRREISSKPLTKKQSYDAVISEIHPTRFDNDSDDNYIIHKQRTNVKEECLMFCHKCGGPLVNGALFCSYCGAGTPREIIQKLR</sequence>
<protein>
    <recommendedName>
        <fullName evidence="3">Zinc-ribbon domain-containing protein</fullName>
    </recommendedName>
</protein>
<comment type="caution">
    <text evidence="1">The sequence shown here is derived from an EMBL/GenBank/DDBJ whole genome shotgun (WGS) entry which is preliminary data.</text>
</comment>
<evidence type="ECO:0000313" key="2">
    <source>
        <dbReference type="Proteomes" id="UP000828390"/>
    </source>
</evidence>